<reference evidence="2 3" key="1">
    <citation type="submission" date="2024-01" db="EMBL/GenBank/DDBJ databases">
        <title>The genome sequence of Erythrobacteraceae sp. strain 1XM1-14.</title>
        <authorList>
            <person name="Liu Y."/>
        </authorList>
    </citation>
    <scope>NUCLEOTIDE SEQUENCE [LARGE SCALE GENOMIC DNA]</scope>
    <source>
        <strain evidence="2 3">1XM1-14</strain>
    </source>
</reference>
<keyword evidence="1" id="KW-0732">Signal</keyword>
<sequence length="170" mass="18795">MIRCAILGFAASWLTITSIAHAQDFSGTPAYVEDLRSCQLIVEERERLACFDKSVSAILDATNSGELRIVRQEQIEQTRRGMFGFVQPKNGLFGAKEEIDTLQSKITSSRSIRGGWIITIEEGSVWQLSNVPARLSAPKTGDSVEFKKAALGSYFVRINGQLGVKGRRIE</sequence>
<evidence type="ECO:0000313" key="3">
    <source>
        <dbReference type="Proteomes" id="UP001343492"/>
    </source>
</evidence>
<gene>
    <name evidence="2" type="ORF">VRS74_06840</name>
</gene>
<proteinExistence type="predicted"/>
<dbReference type="EMBL" id="JAZDQV010000005">
    <property type="protein sequence ID" value="MEE1877400.1"/>
    <property type="molecule type" value="Genomic_DNA"/>
</dbReference>
<evidence type="ECO:0000313" key="2">
    <source>
        <dbReference type="EMBL" id="MEE1877400.1"/>
    </source>
</evidence>
<dbReference type="RefSeq" id="WP_354144502.1">
    <property type="nucleotide sequence ID" value="NZ_JAZDQV010000005.1"/>
</dbReference>
<protein>
    <submittedName>
        <fullName evidence="2">Uncharacterized protein</fullName>
    </submittedName>
</protein>
<name>A0ABU7GE73_9SPHN</name>
<feature type="chain" id="PRO_5045215126" evidence="1">
    <location>
        <begin position="23"/>
        <end position="170"/>
    </location>
</feature>
<feature type="signal peptide" evidence="1">
    <location>
        <begin position="1"/>
        <end position="22"/>
    </location>
</feature>
<evidence type="ECO:0000256" key="1">
    <source>
        <dbReference type="SAM" id="SignalP"/>
    </source>
</evidence>
<dbReference type="Proteomes" id="UP001343492">
    <property type="component" value="Unassembled WGS sequence"/>
</dbReference>
<comment type="caution">
    <text evidence="2">The sequence shown here is derived from an EMBL/GenBank/DDBJ whole genome shotgun (WGS) entry which is preliminary data.</text>
</comment>
<keyword evidence="3" id="KW-1185">Reference proteome</keyword>
<accession>A0ABU7GE73</accession>
<organism evidence="2 3">
    <name type="scientific">Altererythrobacter litoralis</name>
    <dbReference type="NCBI Taxonomy" id="3113904"/>
    <lineage>
        <taxon>Bacteria</taxon>
        <taxon>Pseudomonadati</taxon>
        <taxon>Pseudomonadota</taxon>
        <taxon>Alphaproteobacteria</taxon>
        <taxon>Sphingomonadales</taxon>
        <taxon>Erythrobacteraceae</taxon>
        <taxon>Altererythrobacter</taxon>
    </lineage>
</organism>